<organism evidence="1 2">
    <name type="scientific">Collybiopsis luxurians FD-317 M1</name>
    <dbReference type="NCBI Taxonomy" id="944289"/>
    <lineage>
        <taxon>Eukaryota</taxon>
        <taxon>Fungi</taxon>
        <taxon>Dikarya</taxon>
        <taxon>Basidiomycota</taxon>
        <taxon>Agaricomycotina</taxon>
        <taxon>Agaricomycetes</taxon>
        <taxon>Agaricomycetidae</taxon>
        <taxon>Agaricales</taxon>
        <taxon>Marasmiineae</taxon>
        <taxon>Omphalotaceae</taxon>
        <taxon>Collybiopsis</taxon>
        <taxon>Collybiopsis luxurians</taxon>
    </lineage>
</organism>
<reference evidence="1 2" key="1">
    <citation type="submission" date="2014-04" db="EMBL/GenBank/DDBJ databases">
        <title>Evolutionary Origins and Diversification of the Mycorrhizal Mutualists.</title>
        <authorList>
            <consortium name="DOE Joint Genome Institute"/>
            <consortium name="Mycorrhizal Genomics Consortium"/>
            <person name="Kohler A."/>
            <person name="Kuo A."/>
            <person name="Nagy L.G."/>
            <person name="Floudas D."/>
            <person name="Copeland A."/>
            <person name="Barry K.W."/>
            <person name="Cichocki N."/>
            <person name="Veneault-Fourrey C."/>
            <person name="LaButti K."/>
            <person name="Lindquist E.A."/>
            <person name="Lipzen A."/>
            <person name="Lundell T."/>
            <person name="Morin E."/>
            <person name="Murat C."/>
            <person name="Riley R."/>
            <person name="Ohm R."/>
            <person name="Sun H."/>
            <person name="Tunlid A."/>
            <person name="Henrissat B."/>
            <person name="Grigoriev I.V."/>
            <person name="Hibbett D.S."/>
            <person name="Martin F."/>
        </authorList>
    </citation>
    <scope>NUCLEOTIDE SEQUENCE [LARGE SCALE GENOMIC DNA]</scope>
    <source>
        <strain evidence="1 2">FD-317 M1</strain>
    </source>
</reference>
<evidence type="ECO:0000313" key="1">
    <source>
        <dbReference type="EMBL" id="KIK52387.1"/>
    </source>
</evidence>
<dbReference type="Proteomes" id="UP000053593">
    <property type="component" value="Unassembled WGS sequence"/>
</dbReference>
<proteinExistence type="predicted"/>
<accession>A0A0D0C3J2</accession>
<dbReference type="AlphaFoldDB" id="A0A0D0C3J2"/>
<dbReference type="EMBL" id="KN834843">
    <property type="protein sequence ID" value="KIK52387.1"/>
    <property type="molecule type" value="Genomic_DNA"/>
</dbReference>
<protein>
    <submittedName>
        <fullName evidence="1">Uncharacterized protein</fullName>
    </submittedName>
</protein>
<evidence type="ECO:0000313" key="2">
    <source>
        <dbReference type="Proteomes" id="UP000053593"/>
    </source>
</evidence>
<name>A0A0D0C3J2_9AGAR</name>
<dbReference type="HOGENOM" id="CLU_1695685_0_0_1"/>
<gene>
    <name evidence="1" type="ORF">GYMLUDRAFT_967236</name>
</gene>
<sequence length="155" mass="17092">MQVESIFTCSRTQITCSEAPPVSSATMRLTSTTERPILPLPTCILRPTPDTAGILAISIPIIAATSPVKYPFLALSAGLAVSRESRLANRVVSTAYLPIPPPYIRTQIQSRLFPSPSRPRPAVTSFEYRFSYNYDYYSLLDQACILLGLNVLVHM</sequence>
<keyword evidence="2" id="KW-1185">Reference proteome</keyword>